<organism evidence="2 3">
    <name type="scientific">Faecalicatena contorta</name>
    <dbReference type="NCBI Taxonomy" id="39482"/>
    <lineage>
        <taxon>Bacteria</taxon>
        <taxon>Bacillati</taxon>
        <taxon>Bacillota</taxon>
        <taxon>Clostridia</taxon>
        <taxon>Lachnospirales</taxon>
        <taxon>Lachnospiraceae</taxon>
        <taxon>Faecalicatena</taxon>
    </lineage>
</organism>
<reference evidence="3" key="1">
    <citation type="submission" date="2017-07" db="EMBL/GenBank/DDBJ databases">
        <authorList>
            <person name="Varghese N."/>
            <person name="Submissions S."/>
        </authorList>
    </citation>
    <scope>NUCLEOTIDE SEQUENCE [LARGE SCALE GENOMIC DNA]</scope>
    <source>
        <strain evidence="3">NLAE-zl-C134</strain>
    </source>
</reference>
<dbReference type="Proteomes" id="UP000254051">
    <property type="component" value="Unassembled WGS sequence"/>
</dbReference>
<keyword evidence="1" id="KW-0472">Membrane</keyword>
<feature type="transmembrane region" description="Helical" evidence="1">
    <location>
        <begin position="201"/>
        <end position="217"/>
    </location>
</feature>
<keyword evidence="3" id="KW-1185">Reference proteome</keyword>
<keyword evidence="1" id="KW-1133">Transmembrane helix</keyword>
<dbReference type="OrthoDB" id="2041335at2"/>
<evidence type="ECO:0000256" key="1">
    <source>
        <dbReference type="SAM" id="Phobius"/>
    </source>
</evidence>
<sequence>MSNVRLVFSITKLNFLGWKRNPKIISAFVLAFVFCVMLSGRALTFAGSYGTVMQIFEPFIWAFGDAQSILLASMLLIFFFIDMPFINDATPYYLMRINRVIWVSAQILYIVLVTIIYMSFLLITFCLLCAPISFPGNMWSETGAMLGYSGVGTEIALPASVKTMEMSNPYACTATIFLLMTLYTLLIATIMMVFNLMKNRFGGVLSVFIINLYGLLLNPEFIRRVLKIPETLQYKSNVISGWISPLNHATYYMHNFGYDFLPRLWHSYLIFAVLILINIIIIKKLAKKYQFNFL</sequence>
<keyword evidence="1" id="KW-0812">Transmembrane</keyword>
<feature type="transmembrane region" description="Helical" evidence="1">
    <location>
        <begin position="265"/>
        <end position="282"/>
    </location>
</feature>
<gene>
    <name evidence="2" type="ORF">SAMN05216529_11510</name>
</gene>
<accession>A0A315ZQN9</accession>
<evidence type="ECO:0000313" key="3">
    <source>
        <dbReference type="Proteomes" id="UP000254051"/>
    </source>
</evidence>
<proteinExistence type="predicted"/>
<dbReference type="EMBL" id="UHJJ01000015">
    <property type="protein sequence ID" value="SUQ15654.1"/>
    <property type="molecule type" value="Genomic_DNA"/>
</dbReference>
<feature type="transmembrane region" description="Helical" evidence="1">
    <location>
        <begin position="66"/>
        <end position="86"/>
    </location>
</feature>
<evidence type="ECO:0000313" key="2">
    <source>
        <dbReference type="EMBL" id="SUQ15654.1"/>
    </source>
</evidence>
<feature type="transmembrane region" description="Helical" evidence="1">
    <location>
        <begin position="24"/>
        <end position="46"/>
    </location>
</feature>
<feature type="transmembrane region" description="Helical" evidence="1">
    <location>
        <begin position="174"/>
        <end position="194"/>
    </location>
</feature>
<name>A0A315ZQN9_9FIRM</name>
<feature type="transmembrane region" description="Helical" evidence="1">
    <location>
        <begin position="107"/>
        <end position="134"/>
    </location>
</feature>
<dbReference type="AlphaFoldDB" id="A0A315ZQN9"/>
<protein>
    <submittedName>
        <fullName evidence="2">Uncharacterized protein</fullName>
    </submittedName>
</protein>